<accession>A0A803NB98</accession>
<dbReference type="InterPro" id="IPR036396">
    <property type="entry name" value="Cyt_P450_sf"/>
</dbReference>
<dbReference type="InterPro" id="IPR050651">
    <property type="entry name" value="Plant_Cytochrome_P450_Monoox"/>
</dbReference>
<reference evidence="6" key="2">
    <citation type="submission" date="2021-03" db="UniProtKB">
        <authorList>
            <consortium name="EnsemblPlants"/>
        </authorList>
    </citation>
    <scope>IDENTIFICATION</scope>
</reference>
<evidence type="ECO:0000256" key="1">
    <source>
        <dbReference type="ARBA" id="ARBA00022617"/>
    </source>
</evidence>
<evidence type="ECO:0000256" key="2">
    <source>
        <dbReference type="ARBA" id="ARBA00022723"/>
    </source>
</evidence>
<keyword evidence="1" id="KW-0349">Heme</keyword>
<dbReference type="Proteomes" id="UP000596660">
    <property type="component" value="Unplaced"/>
</dbReference>
<dbReference type="PANTHER" id="PTHR47947:SF19">
    <property type="entry name" value="CYTOCHROME P450 82C3-RELATED"/>
    <property type="match status" value="1"/>
</dbReference>
<protein>
    <recommendedName>
        <fullName evidence="8">Cytochrome P450</fullName>
    </recommendedName>
</protein>
<dbReference type="AlphaFoldDB" id="A0A803NB98"/>
<evidence type="ECO:0000256" key="3">
    <source>
        <dbReference type="ARBA" id="ARBA00023002"/>
    </source>
</evidence>
<dbReference type="Gramene" id="AUR62043326-RA">
    <property type="protein sequence ID" value="AUR62043326-RA:cds"/>
    <property type="gene ID" value="AUR62043326"/>
</dbReference>
<dbReference type="InterPro" id="IPR001128">
    <property type="entry name" value="Cyt_P450"/>
</dbReference>
<dbReference type="SUPFAM" id="SSF48264">
    <property type="entry name" value="Cytochrome P450"/>
    <property type="match status" value="1"/>
</dbReference>
<dbReference type="GO" id="GO:0004497">
    <property type="term" value="F:monooxygenase activity"/>
    <property type="evidence" value="ECO:0007669"/>
    <property type="project" value="UniProtKB-KW"/>
</dbReference>
<evidence type="ECO:0000313" key="6">
    <source>
        <dbReference type="EnsemblPlants" id="AUR62043326-RA:cds"/>
    </source>
</evidence>
<evidence type="ECO:0000256" key="4">
    <source>
        <dbReference type="ARBA" id="ARBA00023004"/>
    </source>
</evidence>
<keyword evidence="7" id="KW-1185">Reference proteome</keyword>
<sequence>MPPEPSSSWPFIGHLHLLGRLPHISLGELADKYGPIFMINLGVKRTLVVSSGEMAKECLGGTNGNIFANRPIKSIVKLVTYNAAMFVFSQYGQYWGEQRKIAIVEILSNHRIEMFKDVRISEVRSAIKVLYDNCQITELSPSGSASVDMSEWLKDLSLNIILKLISGKTLKESYQGEEYTRCTKANEDFFQLAAAFVPADAVPFLRWFDFGGYEKEMKRVAKEMDRVPQRWLE</sequence>
<organism evidence="6 7">
    <name type="scientific">Chenopodium quinoa</name>
    <name type="common">Quinoa</name>
    <dbReference type="NCBI Taxonomy" id="63459"/>
    <lineage>
        <taxon>Eukaryota</taxon>
        <taxon>Viridiplantae</taxon>
        <taxon>Streptophyta</taxon>
        <taxon>Embryophyta</taxon>
        <taxon>Tracheophyta</taxon>
        <taxon>Spermatophyta</taxon>
        <taxon>Magnoliopsida</taxon>
        <taxon>eudicotyledons</taxon>
        <taxon>Gunneridae</taxon>
        <taxon>Pentapetalae</taxon>
        <taxon>Caryophyllales</taxon>
        <taxon>Chenopodiaceae</taxon>
        <taxon>Chenopodioideae</taxon>
        <taxon>Atripliceae</taxon>
        <taxon>Chenopodium</taxon>
    </lineage>
</organism>
<dbReference type="GO" id="GO:0005506">
    <property type="term" value="F:iron ion binding"/>
    <property type="evidence" value="ECO:0007669"/>
    <property type="project" value="InterPro"/>
</dbReference>
<dbReference type="GO" id="GO:0020037">
    <property type="term" value="F:heme binding"/>
    <property type="evidence" value="ECO:0007669"/>
    <property type="project" value="InterPro"/>
</dbReference>
<name>A0A803NB98_CHEQI</name>
<dbReference type="PANTHER" id="PTHR47947">
    <property type="entry name" value="CYTOCHROME P450 82C3-RELATED"/>
    <property type="match status" value="1"/>
</dbReference>
<evidence type="ECO:0008006" key="8">
    <source>
        <dbReference type="Google" id="ProtNLM"/>
    </source>
</evidence>
<dbReference type="Gene3D" id="1.10.630.10">
    <property type="entry name" value="Cytochrome P450"/>
    <property type="match status" value="1"/>
</dbReference>
<evidence type="ECO:0000313" key="7">
    <source>
        <dbReference type="Proteomes" id="UP000596660"/>
    </source>
</evidence>
<evidence type="ECO:0000256" key="5">
    <source>
        <dbReference type="ARBA" id="ARBA00023033"/>
    </source>
</evidence>
<dbReference type="GO" id="GO:0016705">
    <property type="term" value="F:oxidoreductase activity, acting on paired donors, with incorporation or reduction of molecular oxygen"/>
    <property type="evidence" value="ECO:0007669"/>
    <property type="project" value="InterPro"/>
</dbReference>
<keyword evidence="3" id="KW-0560">Oxidoreductase</keyword>
<keyword evidence="5" id="KW-0503">Monooxygenase</keyword>
<keyword evidence="2" id="KW-0479">Metal-binding</keyword>
<dbReference type="EnsemblPlants" id="AUR62043326-RA">
    <property type="protein sequence ID" value="AUR62043326-RA:cds"/>
    <property type="gene ID" value="AUR62043326"/>
</dbReference>
<dbReference type="OMA" id="FTTHERN"/>
<proteinExistence type="predicted"/>
<keyword evidence="4" id="KW-0408">Iron</keyword>
<dbReference type="Pfam" id="PF00067">
    <property type="entry name" value="p450"/>
    <property type="match status" value="1"/>
</dbReference>
<reference evidence="6" key="1">
    <citation type="journal article" date="2017" name="Nature">
        <title>The genome of Chenopodium quinoa.</title>
        <authorList>
            <person name="Jarvis D.E."/>
            <person name="Ho Y.S."/>
            <person name="Lightfoot D.J."/>
            <person name="Schmoeckel S.M."/>
            <person name="Li B."/>
            <person name="Borm T.J.A."/>
            <person name="Ohyanagi H."/>
            <person name="Mineta K."/>
            <person name="Michell C.T."/>
            <person name="Saber N."/>
            <person name="Kharbatia N.M."/>
            <person name="Rupper R.R."/>
            <person name="Sharp A.R."/>
            <person name="Dally N."/>
            <person name="Boughton B.A."/>
            <person name="Woo Y.H."/>
            <person name="Gao G."/>
            <person name="Schijlen E.G.W.M."/>
            <person name="Guo X."/>
            <person name="Momin A.A."/>
            <person name="Negrao S."/>
            <person name="Al-Babili S."/>
            <person name="Gehring C."/>
            <person name="Roessner U."/>
            <person name="Jung C."/>
            <person name="Murphy K."/>
            <person name="Arold S.T."/>
            <person name="Gojobori T."/>
            <person name="van der Linden C.G."/>
            <person name="van Loo E.N."/>
            <person name="Jellen E.N."/>
            <person name="Maughan P.J."/>
            <person name="Tester M."/>
        </authorList>
    </citation>
    <scope>NUCLEOTIDE SEQUENCE [LARGE SCALE GENOMIC DNA]</scope>
    <source>
        <strain evidence="6">cv. PI 614886</strain>
    </source>
</reference>